<dbReference type="EC" id="1.8.3.2" evidence="8"/>
<dbReference type="PANTHER" id="PTHR22897:SF8">
    <property type="entry name" value="SULFHYDRYL OXIDASE"/>
    <property type="match status" value="1"/>
</dbReference>
<comment type="cofactor">
    <cofactor evidence="1 8">
        <name>FAD</name>
        <dbReference type="ChEBI" id="CHEBI:57692"/>
    </cofactor>
</comment>
<evidence type="ECO:0000313" key="12">
    <source>
        <dbReference type="EMBL" id="EER08262.1"/>
    </source>
</evidence>
<keyword evidence="13" id="KW-1185">Reference proteome</keyword>
<organism evidence="13">
    <name type="scientific">Perkinsus marinus (strain ATCC 50983 / TXsc)</name>
    <dbReference type="NCBI Taxonomy" id="423536"/>
    <lineage>
        <taxon>Eukaryota</taxon>
        <taxon>Sar</taxon>
        <taxon>Alveolata</taxon>
        <taxon>Perkinsozoa</taxon>
        <taxon>Perkinsea</taxon>
        <taxon>Perkinsida</taxon>
        <taxon>Perkinsidae</taxon>
        <taxon>Perkinsus</taxon>
    </lineage>
</organism>
<dbReference type="InterPro" id="IPR039798">
    <property type="entry name" value="Sulfhydryl_oxidase"/>
</dbReference>
<dbReference type="Gene3D" id="1.20.120.310">
    <property type="entry name" value="ERV/ALR sulfhydryl oxidase domain"/>
    <property type="match status" value="1"/>
</dbReference>
<dbReference type="PROSITE" id="PS51352">
    <property type="entry name" value="THIOREDOXIN_2"/>
    <property type="match status" value="1"/>
</dbReference>
<evidence type="ECO:0000256" key="7">
    <source>
        <dbReference type="ARBA" id="ARBA00023180"/>
    </source>
</evidence>
<sequence length="471" mass="52670">MFSGRCLRTPCYVCPLTTLCLLASLPLLGAQQLFTESGSKILELSDTEFHRFVATGCSKLVLLYAHWCGHCVQFSPKYKALAEALGNDAFDEEGQSRLAAVDCPTYPALCRSLHVQGFPTLKHFKNGTEVSTYDLAEDLEGFARGSLGLSPVVAVPTDQSAYQTKSPLPEVDEYNSVVMMMHGESIFSREAGVTAAMRLFDGRLAFANLLETVVPLSGKGTLFSEKIRVLREEILPVVTASYPDPAFRRVSKRMLDLINTSADVDEGIWRSALDLLFSKDLRLYPDKHWKHCRNLNCGLWQFLHGLTLGDYGADQSGGGFMATVSGGRTNSAVMACIRAIVAEFFQCDRCRKHFIEGYDKCVAGRCDMVNPDRKHTALWLWRFHNMVNDRTSREKGITGKDTTWPTKDECPQCRTVGAFDENQVYIFLRESYFVGGSEQQETAGNLQSNYVEVSSYRRRSNDLLYSDLFGE</sequence>
<feature type="chain" id="PRO_5002952284" description="Sulfhydryl oxidase" evidence="9">
    <location>
        <begin position="31"/>
        <end position="471"/>
    </location>
</feature>
<dbReference type="Proteomes" id="UP000007800">
    <property type="component" value="Unassembled WGS sequence"/>
</dbReference>
<evidence type="ECO:0000256" key="5">
    <source>
        <dbReference type="ARBA" id="ARBA00023002"/>
    </source>
</evidence>
<dbReference type="Pfam" id="PF00085">
    <property type="entry name" value="Thioredoxin"/>
    <property type="match status" value="1"/>
</dbReference>
<dbReference type="GeneID" id="9064479"/>
<feature type="domain" description="Thioredoxin" evidence="11">
    <location>
        <begin position="19"/>
        <end position="151"/>
    </location>
</feature>
<gene>
    <name evidence="12" type="ORF">Pmar_PMAR007933</name>
</gene>
<evidence type="ECO:0000256" key="1">
    <source>
        <dbReference type="ARBA" id="ARBA00001974"/>
    </source>
</evidence>
<dbReference type="GO" id="GO:0005615">
    <property type="term" value="C:extracellular space"/>
    <property type="evidence" value="ECO:0007669"/>
    <property type="project" value="TreeGrafter"/>
</dbReference>
<evidence type="ECO:0000259" key="11">
    <source>
        <dbReference type="PROSITE" id="PS51352"/>
    </source>
</evidence>
<accession>C5L4S1</accession>
<evidence type="ECO:0000256" key="3">
    <source>
        <dbReference type="ARBA" id="ARBA00022729"/>
    </source>
</evidence>
<dbReference type="PROSITE" id="PS51324">
    <property type="entry name" value="ERV_ALR"/>
    <property type="match status" value="1"/>
</dbReference>
<dbReference type="GO" id="GO:0006457">
    <property type="term" value="P:protein folding"/>
    <property type="evidence" value="ECO:0007669"/>
    <property type="project" value="TreeGrafter"/>
</dbReference>
<dbReference type="OrthoDB" id="442780at2759"/>
<dbReference type="InterPro" id="IPR017937">
    <property type="entry name" value="Thioredoxin_CS"/>
</dbReference>
<dbReference type="PROSITE" id="PS00194">
    <property type="entry name" value="THIOREDOXIN_1"/>
    <property type="match status" value="1"/>
</dbReference>
<dbReference type="CDD" id="cd02961">
    <property type="entry name" value="PDI_a_family"/>
    <property type="match status" value="1"/>
</dbReference>
<keyword evidence="5 8" id="KW-0560">Oxidoreductase</keyword>
<keyword evidence="2 8" id="KW-0285">Flavoprotein</keyword>
<evidence type="ECO:0000256" key="9">
    <source>
        <dbReference type="SAM" id="SignalP"/>
    </source>
</evidence>
<dbReference type="GO" id="GO:0003756">
    <property type="term" value="F:protein disulfide isomerase activity"/>
    <property type="evidence" value="ECO:0007669"/>
    <property type="project" value="TreeGrafter"/>
</dbReference>
<dbReference type="InParanoid" id="C5L4S1"/>
<dbReference type="EMBL" id="GG679132">
    <property type="protein sequence ID" value="EER08262.1"/>
    <property type="molecule type" value="Genomic_DNA"/>
</dbReference>
<comment type="catalytic activity">
    <reaction evidence="8">
        <text>2 R'C(R)SH + O2 = R'C(R)S-S(R)CR' + H2O2</text>
        <dbReference type="Rhea" id="RHEA:17357"/>
        <dbReference type="ChEBI" id="CHEBI:15379"/>
        <dbReference type="ChEBI" id="CHEBI:16240"/>
        <dbReference type="ChEBI" id="CHEBI:16520"/>
        <dbReference type="ChEBI" id="CHEBI:17412"/>
        <dbReference type="EC" id="1.8.3.2"/>
    </reaction>
</comment>
<feature type="signal peptide" evidence="9">
    <location>
        <begin position="1"/>
        <end position="30"/>
    </location>
</feature>
<evidence type="ECO:0000256" key="6">
    <source>
        <dbReference type="ARBA" id="ARBA00023157"/>
    </source>
</evidence>
<keyword evidence="4 8" id="KW-0274">FAD</keyword>
<keyword evidence="3 9" id="KW-0732">Signal</keyword>
<reference evidence="12 13" key="1">
    <citation type="submission" date="2008-07" db="EMBL/GenBank/DDBJ databases">
        <authorList>
            <person name="El-Sayed N."/>
            <person name="Caler E."/>
            <person name="Inman J."/>
            <person name="Amedeo P."/>
            <person name="Hass B."/>
            <person name="Wortman J."/>
        </authorList>
    </citation>
    <scope>NUCLEOTIDE SEQUENCE [LARGE SCALE GENOMIC DNA]</scope>
    <source>
        <strain evidence="13">ATCC 50983 / TXsc</strain>
    </source>
</reference>
<dbReference type="AlphaFoldDB" id="C5L4S1"/>
<proteinExistence type="predicted"/>
<evidence type="ECO:0000259" key="10">
    <source>
        <dbReference type="PROSITE" id="PS51324"/>
    </source>
</evidence>
<evidence type="ECO:0000256" key="8">
    <source>
        <dbReference type="RuleBase" id="RU371123"/>
    </source>
</evidence>
<dbReference type="Gene3D" id="3.40.30.10">
    <property type="entry name" value="Glutaredoxin"/>
    <property type="match status" value="1"/>
</dbReference>
<evidence type="ECO:0000256" key="4">
    <source>
        <dbReference type="ARBA" id="ARBA00022827"/>
    </source>
</evidence>
<dbReference type="RefSeq" id="XP_002776446.1">
    <property type="nucleotide sequence ID" value="XM_002776400.1"/>
</dbReference>
<dbReference type="InterPro" id="IPR036774">
    <property type="entry name" value="ERV/ALR_sulphydryl_oxid_sf"/>
</dbReference>
<keyword evidence="6" id="KW-1015">Disulfide bond</keyword>
<dbReference type="OMA" id="FASAKWD"/>
<dbReference type="GO" id="GO:0016971">
    <property type="term" value="F:flavin-dependent sulfhydryl oxidase activity"/>
    <property type="evidence" value="ECO:0007669"/>
    <property type="project" value="InterPro"/>
</dbReference>
<evidence type="ECO:0000313" key="13">
    <source>
        <dbReference type="Proteomes" id="UP000007800"/>
    </source>
</evidence>
<dbReference type="SUPFAM" id="SSF69000">
    <property type="entry name" value="FAD-dependent thiol oxidase"/>
    <property type="match status" value="1"/>
</dbReference>
<dbReference type="SUPFAM" id="SSF52833">
    <property type="entry name" value="Thioredoxin-like"/>
    <property type="match status" value="1"/>
</dbReference>
<keyword evidence="7" id="KW-0325">Glycoprotein</keyword>
<dbReference type="Pfam" id="PF04777">
    <property type="entry name" value="Evr1_Alr"/>
    <property type="match status" value="1"/>
</dbReference>
<dbReference type="InterPro" id="IPR013766">
    <property type="entry name" value="Thioredoxin_domain"/>
</dbReference>
<protein>
    <recommendedName>
        <fullName evidence="8">Sulfhydryl oxidase</fullName>
        <ecNumber evidence="8">1.8.3.2</ecNumber>
    </recommendedName>
</protein>
<dbReference type="InterPro" id="IPR017905">
    <property type="entry name" value="ERV/ALR_sulphydryl_oxidase"/>
</dbReference>
<dbReference type="GO" id="GO:0000139">
    <property type="term" value="C:Golgi membrane"/>
    <property type="evidence" value="ECO:0007669"/>
    <property type="project" value="TreeGrafter"/>
</dbReference>
<name>C5L4S1_PERM5</name>
<feature type="domain" description="ERV/ALR sulfhydryl oxidase" evidence="10">
    <location>
        <begin position="287"/>
        <end position="409"/>
    </location>
</feature>
<dbReference type="PANTHER" id="PTHR22897">
    <property type="entry name" value="QUIESCIN Q6-RELATED SULFHYDRYL OXIDASE"/>
    <property type="match status" value="1"/>
</dbReference>
<dbReference type="InterPro" id="IPR036249">
    <property type="entry name" value="Thioredoxin-like_sf"/>
</dbReference>
<evidence type="ECO:0000256" key="2">
    <source>
        <dbReference type="ARBA" id="ARBA00022630"/>
    </source>
</evidence>